<name>A0A841JYJ1_9BACT</name>
<evidence type="ECO:0000256" key="8">
    <source>
        <dbReference type="SAM" id="SignalP"/>
    </source>
</evidence>
<dbReference type="PANTHER" id="PTHR14218">
    <property type="entry name" value="PROTEASE S8 TRIPEPTIDYL PEPTIDASE I CLN2"/>
    <property type="match status" value="1"/>
</dbReference>
<dbReference type="Proteomes" id="UP000538666">
    <property type="component" value="Unassembled WGS sequence"/>
</dbReference>
<dbReference type="InterPro" id="IPR013783">
    <property type="entry name" value="Ig-like_fold"/>
</dbReference>
<dbReference type="InterPro" id="IPR015366">
    <property type="entry name" value="S53_propep"/>
</dbReference>
<evidence type="ECO:0000256" key="5">
    <source>
        <dbReference type="ARBA" id="ARBA00022825"/>
    </source>
</evidence>
<dbReference type="CDD" id="cd11377">
    <property type="entry name" value="Pro-peptidase_S53"/>
    <property type="match status" value="1"/>
</dbReference>
<feature type="domain" description="Peptidase S53" evidence="9">
    <location>
        <begin position="243"/>
        <end position="710"/>
    </location>
</feature>
<dbReference type="SUPFAM" id="SSF54897">
    <property type="entry name" value="Protease propeptides/inhibitors"/>
    <property type="match status" value="1"/>
</dbReference>
<protein>
    <submittedName>
        <fullName evidence="10">Subtilase family serine protease</fullName>
    </submittedName>
</protein>
<feature type="signal peptide" evidence="8">
    <location>
        <begin position="1"/>
        <end position="28"/>
    </location>
</feature>
<reference evidence="10 11" key="1">
    <citation type="submission" date="2020-08" db="EMBL/GenBank/DDBJ databases">
        <title>Genomic Encyclopedia of Type Strains, Phase IV (KMG-IV): sequencing the most valuable type-strain genomes for metagenomic binning, comparative biology and taxonomic classification.</title>
        <authorList>
            <person name="Goeker M."/>
        </authorList>
    </citation>
    <scope>NUCLEOTIDE SEQUENCE [LARGE SCALE GENOMIC DNA]</scope>
    <source>
        <strain evidence="10 11">DSM 103733</strain>
    </source>
</reference>
<dbReference type="OrthoDB" id="127592at2"/>
<dbReference type="InterPro" id="IPR036852">
    <property type="entry name" value="Peptidase_S8/S53_dom_sf"/>
</dbReference>
<dbReference type="GO" id="GO:0046872">
    <property type="term" value="F:metal ion binding"/>
    <property type="evidence" value="ECO:0007669"/>
    <property type="project" value="UniProtKB-KW"/>
</dbReference>
<dbReference type="GO" id="GO:0006508">
    <property type="term" value="P:proteolysis"/>
    <property type="evidence" value="ECO:0007669"/>
    <property type="project" value="UniProtKB-KW"/>
</dbReference>
<dbReference type="Pfam" id="PF16640">
    <property type="entry name" value="Big_3_5"/>
    <property type="match status" value="4"/>
</dbReference>
<dbReference type="RefSeq" id="WP_050058146.1">
    <property type="nucleotide sequence ID" value="NZ_JACHEK010000009.1"/>
</dbReference>
<comment type="cofactor">
    <cofactor evidence="1">
        <name>Ca(2+)</name>
        <dbReference type="ChEBI" id="CHEBI:29108"/>
    </cofactor>
</comment>
<dbReference type="PROSITE" id="PS00138">
    <property type="entry name" value="SUBTILASE_SER"/>
    <property type="match status" value="1"/>
</dbReference>
<evidence type="ECO:0000256" key="7">
    <source>
        <dbReference type="ARBA" id="ARBA00023145"/>
    </source>
</evidence>
<feature type="chain" id="PRO_5032483780" evidence="8">
    <location>
        <begin position="29"/>
        <end position="1238"/>
    </location>
</feature>
<sequence length="1238" mass="127619">MKFPRLCALQLATSVTGALLMLAPLSHAQVVPKINQAVDPSQRAVLGGTVHPLTKTASDLGRADSGLAMKDMLLTLRPSVTQQAALKKYVEDLHNPNSASFHKWLSPAQYATQFGASDQDLQAISNWLSTNGLSVEEVSQGKSWIRFSGNAGQVESTFQTAIHEYSLNGAKKYANATSLSIPAALAPAVTGVVSMNNFLSSPQHTVPAKVARNTSGRLARVAGSVGTPTSPALTSAGTQIETYLMPGDFANIYDTQSVVSSGIDGSGVSIAVVGRSDISMSDVEGFRTIAGLPFNDPNVIYATTDPGVIDGDSLEASLDIEWSGAVAPKAKIDYVIGASTSTTDGVDLASTYIVDRALAPIMTVSFGLCEADMSDSQISFYHLLWQQAAAEGITVLVSSGDAGASGCNTPSNESTTYGFGVNGLASTAYNVAVGGTEFNDANVNSYWNLNNSKNLASAIGYIPEAVWNESCAENVAPSFTNCYFPPYYLYSYAGGGGASSCASRTTDDSGNEYCSTGYAKPSWQTGTGVPHDGVRDLPDVALAAASEHDGYILCYEGSCQWTTNPDGSITLDQATIVGGTSAASPSMAGIMALVEQKHGQFQGVVNYQLYQLASAQQTSSCNSSALTNPTQKNACVFHDVTLGSNAVPCFQGNQDCQGTDSPVLVGESLPPAIFPPSSFTDGHSATVGYDLGSGLGSVDAANLINSWNVRKTSPSTTTLNLSQTVFQHGAPITLSGKVSAASGHGTPSGEVLISATSANAVATAPLSAGAYSTSSINLPGGHYTVTANYSGDTTYGSSTSTPVSVTVAPENSTVTGTSFAYSRFYILGRRPVVQLNNTALGNSFWLQFQVAGVSGSTQATGSITLSTGGKTIGTYPLSNTGLIYVQCGPQTPCDYAPGTYTFTAAYSGDDSFHASTTTLPFTITKGTTYWSTSASNTTPIAGTLITGYVSFEADPAVPPTGSVTLSRSDTGAALGTGTIGKNATVAIPFNAPAGAYNLIVSYAGDANYTNGGWQEEQEVITESAAGRKAVDIGLHLGTKYFTLGQQSEFTITVNAAAKNSTAIPIGYVQLYSNNGPISGQLLLSGGVASGVVEWDTVGAQNVYAVYDGDANYIGVNCVPVPVTVYQATPQLALQAGAQSLTVGSETSVTAFLLSPLSSTTVPAPTGSIQFYDSPNGGAARPVSVPQVVIGGNGGSLISTLALTLPQGNHLITAVYSGDANWKSVASRPVSIVVMKGGS</sequence>
<evidence type="ECO:0000256" key="3">
    <source>
        <dbReference type="ARBA" id="ARBA00022723"/>
    </source>
</evidence>
<evidence type="ECO:0000259" key="9">
    <source>
        <dbReference type="PROSITE" id="PS51695"/>
    </source>
</evidence>
<dbReference type="Gene3D" id="2.60.40.10">
    <property type="entry name" value="Immunoglobulins"/>
    <property type="match status" value="4"/>
</dbReference>
<dbReference type="InterPro" id="IPR032109">
    <property type="entry name" value="Big_3_5"/>
</dbReference>
<keyword evidence="11" id="KW-1185">Reference proteome</keyword>
<dbReference type="InterPro" id="IPR050819">
    <property type="entry name" value="Tripeptidyl-peptidase_I"/>
</dbReference>
<dbReference type="PANTHER" id="PTHR14218:SF15">
    <property type="entry name" value="TRIPEPTIDYL-PEPTIDASE 1"/>
    <property type="match status" value="1"/>
</dbReference>
<gene>
    <name evidence="10" type="ORF">HNQ77_004394</name>
</gene>
<dbReference type="SMART" id="SM00944">
    <property type="entry name" value="Pro-kuma_activ"/>
    <property type="match status" value="1"/>
</dbReference>
<dbReference type="InterPro" id="IPR023828">
    <property type="entry name" value="Peptidase_S8_Ser-AS"/>
</dbReference>
<keyword evidence="3" id="KW-0479">Metal-binding</keyword>
<keyword evidence="4" id="KW-0378">Hydrolase</keyword>
<evidence type="ECO:0000256" key="1">
    <source>
        <dbReference type="ARBA" id="ARBA00001913"/>
    </source>
</evidence>
<dbReference type="Gene3D" id="3.40.50.200">
    <property type="entry name" value="Peptidase S8/S53 domain"/>
    <property type="match status" value="1"/>
</dbReference>
<evidence type="ECO:0000313" key="11">
    <source>
        <dbReference type="Proteomes" id="UP000538666"/>
    </source>
</evidence>
<keyword evidence="2 10" id="KW-0645">Protease</keyword>
<evidence type="ECO:0000256" key="4">
    <source>
        <dbReference type="ARBA" id="ARBA00022801"/>
    </source>
</evidence>
<dbReference type="EMBL" id="JACHEK010000009">
    <property type="protein sequence ID" value="MBB6146422.1"/>
    <property type="molecule type" value="Genomic_DNA"/>
</dbReference>
<dbReference type="Pfam" id="PF09286">
    <property type="entry name" value="Pro-kuma_activ"/>
    <property type="match status" value="1"/>
</dbReference>
<proteinExistence type="predicted"/>
<keyword evidence="6" id="KW-0106">Calcium</keyword>
<dbReference type="InterPro" id="IPR030400">
    <property type="entry name" value="Sedolisin_dom"/>
</dbReference>
<dbReference type="SUPFAM" id="SSF52743">
    <property type="entry name" value="Subtilisin-like"/>
    <property type="match status" value="1"/>
</dbReference>
<evidence type="ECO:0000256" key="2">
    <source>
        <dbReference type="ARBA" id="ARBA00022670"/>
    </source>
</evidence>
<dbReference type="GO" id="GO:0008240">
    <property type="term" value="F:tripeptidyl-peptidase activity"/>
    <property type="evidence" value="ECO:0007669"/>
    <property type="project" value="TreeGrafter"/>
</dbReference>
<evidence type="ECO:0000313" key="10">
    <source>
        <dbReference type="EMBL" id="MBB6146422.1"/>
    </source>
</evidence>
<dbReference type="AlphaFoldDB" id="A0A841JYJ1"/>
<keyword evidence="8" id="KW-0732">Signal</keyword>
<comment type="caution">
    <text evidence="10">The sequence shown here is derived from an EMBL/GenBank/DDBJ whole genome shotgun (WGS) entry which is preliminary data.</text>
</comment>
<organism evidence="10 11">
    <name type="scientific">Silvibacterium bohemicum</name>
    <dbReference type="NCBI Taxonomy" id="1577686"/>
    <lineage>
        <taxon>Bacteria</taxon>
        <taxon>Pseudomonadati</taxon>
        <taxon>Acidobacteriota</taxon>
        <taxon>Terriglobia</taxon>
        <taxon>Terriglobales</taxon>
        <taxon>Acidobacteriaceae</taxon>
        <taxon>Silvibacterium</taxon>
    </lineage>
</organism>
<dbReference type="PROSITE" id="PS51695">
    <property type="entry name" value="SEDOLISIN"/>
    <property type="match status" value="1"/>
</dbReference>
<dbReference type="CDD" id="cd04056">
    <property type="entry name" value="Peptidases_S53"/>
    <property type="match status" value="1"/>
</dbReference>
<evidence type="ECO:0000256" key="6">
    <source>
        <dbReference type="ARBA" id="ARBA00022837"/>
    </source>
</evidence>
<dbReference type="GO" id="GO:0004252">
    <property type="term" value="F:serine-type endopeptidase activity"/>
    <property type="evidence" value="ECO:0007669"/>
    <property type="project" value="InterPro"/>
</dbReference>
<keyword evidence="5" id="KW-0720">Serine protease</keyword>
<keyword evidence="7" id="KW-0865">Zymogen</keyword>
<accession>A0A841JYJ1</accession>